<accession>A0A7J9UVR0</accession>
<evidence type="ECO:0000313" key="3">
    <source>
        <dbReference type="Proteomes" id="UP000429644"/>
    </source>
</evidence>
<evidence type="ECO:0000256" key="1">
    <source>
        <dbReference type="SAM" id="MobiDB-lite"/>
    </source>
</evidence>
<feature type="region of interest" description="Disordered" evidence="1">
    <location>
        <begin position="26"/>
        <end position="72"/>
    </location>
</feature>
<evidence type="ECO:0000313" key="2">
    <source>
        <dbReference type="EMBL" id="MPV88701.1"/>
    </source>
</evidence>
<dbReference type="AlphaFoldDB" id="A0A7J9UVR0"/>
<protein>
    <submittedName>
        <fullName evidence="2">DUF3866 family protein</fullName>
    </submittedName>
</protein>
<reference evidence="2 3" key="1">
    <citation type="submission" date="2019-10" db="EMBL/GenBank/DDBJ databases">
        <title>Georgenia wutianyii sp. nov. and Georgenia yuyongxinii sp. nov. isolated from plateau pika (Ochotona curzoniae) in the Qinghai-Tibet plateau of China.</title>
        <authorList>
            <person name="Tian Z."/>
        </authorList>
    </citation>
    <scope>NUCLEOTIDE SEQUENCE [LARGE SCALE GENOMIC DNA]</scope>
    <source>
        <strain evidence="2 3">JCM 15130</strain>
    </source>
</reference>
<dbReference type="EMBL" id="WHPD01001831">
    <property type="protein sequence ID" value="MPV88701.1"/>
    <property type="molecule type" value="Genomic_DNA"/>
</dbReference>
<dbReference type="InterPro" id="IPR024479">
    <property type="entry name" value="DUF3866"/>
</dbReference>
<sequence>MWRDGVVRGLGRAWDGAVELDVEIRGGAPSGASAGTPATPSGGPTETLTTPSGAPAEALTTPSGAPAEAPAPLGAGSRVRALAYPELVGVPAPGDRVTLTTAALARGLGTGGYAMVVALPDRLPADPPPAPGHLVKARYTPLQTMLLGADEQESAHHEVLRDADDLGGMPVVVADLHSALPAVVAGLRTVSPALRVAYVMTDGGALPAWFSRTLAALREAGWLAGSVTVGQAFGGDLEAVSLHSGLLAARLVLGADVAIVAQGPGNLGTGTRWGFSGTVCGDAVNAIATLGGAPVASLRVSGADPRDRHRGVSHHSLTAYGRVALAAADVVVPRFDAGTDLEAALPPGLTERVRAQAATLAAPDGRHRLVEVSTAGLADGLAAAPVRLSTMGRGLDEDPAAFLAAGVAGVHAARLARPAHAQASHAR</sequence>
<organism evidence="2 3">
    <name type="scientific">Georgenia ruanii</name>
    <dbReference type="NCBI Taxonomy" id="348442"/>
    <lineage>
        <taxon>Bacteria</taxon>
        <taxon>Bacillati</taxon>
        <taxon>Actinomycetota</taxon>
        <taxon>Actinomycetes</taxon>
        <taxon>Micrococcales</taxon>
        <taxon>Bogoriellaceae</taxon>
        <taxon>Georgenia</taxon>
    </lineage>
</organism>
<feature type="compositionally biased region" description="Low complexity" evidence="1">
    <location>
        <begin position="26"/>
        <end position="45"/>
    </location>
</feature>
<comment type="caution">
    <text evidence="2">The sequence shown here is derived from an EMBL/GenBank/DDBJ whole genome shotgun (WGS) entry which is preliminary data.</text>
</comment>
<gene>
    <name evidence="2" type="ORF">GB882_08480</name>
</gene>
<dbReference type="OrthoDB" id="3401376at2"/>
<proteinExistence type="predicted"/>
<name>A0A7J9UVR0_9MICO</name>
<dbReference type="Proteomes" id="UP000429644">
    <property type="component" value="Unassembled WGS sequence"/>
</dbReference>
<keyword evidence="3" id="KW-1185">Reference proteome</keyword>
<dbReference type="Pfam" id="PF12982">
    <property type="entry name" value="DUF3866"/>
    <property type="match status" value="1"/>
</dbReference>